<dbReference type="EMBL" id="JBHLTG010000008">
    <property type="protein sequence ID" value="MFC0681637.1"/>
    <property type="molecule type" value="Genomic_DNA"/>
</dbReference>
<accession>A0ABV6RXD8</accession>
<dbReference type="RefSeq" id="WP_386674617.1">
    <property type="nucleotide sequence ID" value="NZ_JBHLTG010000008.1"/>
</dbReference>
<sequence length="65" mass="6861">MSGSNVPAGADEAASFDDALTEDALTDDDARTDDRSPTSGDAEFAGVDITEREGPDLAREDRTDR</sequence>
<protein>
    <recommendedName>
        <fullName evidence="4">MatE family transporter</fullName>
    </recommendedName>
</protein>
<organism evidence="2 3">
    <name type="scientific">Lysobacter korlensis</name>
    <dbReference type="NCBI Taxonomy" id="553636"/>
    <lineage>
        <taxon>Bacteria</taxon>
        <taxon>Pseudomonadati</taxon>
        <taxon>Pseudomonadota</taxon>
        <taxon>Gammaproteobacteria</taxon>
        <taxon>Lysobacterales</taxon>
        <taxon>Lysobacteraceae</taxon>
        <taxon>Lysobacter</taxon>
    </lineage>
</organism>
<feature type="region of interest" description="Disordered" evidence="1">
    <location>
        <begin position="1"/>
        <end position="65"/>
    </location>
</feature>
<name>A0ABV6RXD8_9GAMM</name>
<evidence type="ECO:0000313" key="3">
    <source>
        <dbReference type="Proteomes" id="UP001589896"/>
    </source>
</evidence>
<dbReference type="Proteomes" id="UP001589896">
    <property type="component" value="Unassembled WGS sequence"/>
</dbReference>
<feature type="compositionally biased region" description="Basic and acidic residues" evidence="1">
    <location>
        <begin position="49"/>
        <end position="65"/>
    </location>
</feature>
<reference evidence="2 3" key="1">
    <citation type="submission" date="2024-09" db="EMBL/GenBank/DDBJ databases">
        <authorList>
            <person name="Sun Q."/>
            <person name="Mori K."/>
        </authorList>
    </citation>
    <scope>NUCLEOTIDE SEQUENCE [LARGE SCALE GENOMIC DNA]</scope>
    <source>
        <strain evidence="2 3">KCTC 23076</strain>
    </source>
</reference>
<proteinExistence type="predicted"/>
<evidence type="ECO:0000256" key="1">
    <source>
        <dbReference type="SAM" id="MobiDB-lite"/>
    </source>
</evidence>
<keyword evidence="3" id="KW-1185">Reference proteome</keyword>
<evidence type="ECO:0008006" key="4">
    <source>
        <dbReference type="Google" id="ProtNLM"/>
    </source>
</evidence>
<gene>
    <name evidence="2" type="ORF">ACFFGH_27725</name>
</gene>
<comment type="caution">
    <text evidence="2">The sequence shown here is derived from an EMBL/GenBank/DDBJ whole genome shotgun (WGS) entry which is preliminary data.</text>
</comment>
<evidence type="ECO:0000313" key="2">
    <source>
        <dbReference type="EMBL" id="MFC0681637.1"/>
    </source>
</evidence>